<sequence>MKIASMLVVLQIMSEPSAGSLNIPQKMVASNGIAITDESSDRLPRSTSYNIHADFAPDREYKSSSIEIKNGKIILDIKVNGKNTKAVLDTGSSATIIDNNLADRLGLRSSGNPLLIKKLGNIKTLKTSLSNMVLLDIPRQVNIKTNCVLMNLEDLSKIVGNDVGIVIGRDILMTSSIYINFDDNELIIKPSGYIEASHPAIKSFISDDGLINVRIGARRIDALVDTGYAGILKLNDNDLLSVKSSNSSLKMGASIKMTIDVAGITSEIPIDTNSKSNPTMTNSLLGLGFLRNVNLILDLSRHRMFLVPRKKLSF</sequence>
<dbReference type="AlphaFoldDB" id="A0A7Y2KL72"/>
<protein>
    <recommendedName>
        <fullName evidence="3">Aspartyl protease</fullName>
    </recommendedName>
</protein>
<gene>
    <name evidence="1" type="ORF">HKX06_01185</name>
</gene>
<dbReference type="Gene3D" id="2.40.70.10">
    <property type="entry name" value="Acid Proteases"/>
    <property type="match status" value="1"/>
</dbReference>
<dbReference type="PROSITE" id="PS00141">
    <property type="entry name" value="ASP_PROTEASE"/>
    <property type="match status" value="1"/>
</dbReference>
<dbReference type="InterPro" id="IPR001969">
    <property type="entry name" value="Aspartic_peptidase_AS"/>
</dbReference>
<dbReference type="EMBL" id="JABEOU010000004">
    <property type="protein sequence ID" value="NNG56009.1"/>
    <property type="molecule type" value="Genomic_DNA"/>
</dbReference>
<evidence type="ECO:0000313" key="2">
    <source>
        <dbReference type="Proteomes" id="UP000550136"/>
    </source>
</evidence>
<dbReference type="SUPFAM" id="SSF50630">
    <property type="entry name" value="Acid proteases"/>
    <property type="match status" value="1"/>
</dbReference>
<dbReference type="Pfam" id="PF13650">
    <property type="entry name" value="Asp_protease_2"/>
    <property type="match status" value="1"/>
</dbReference>
<comment type="caution">
    <text evidence="1">The sequence shown here is derived from an EMBL/GenBank/DDBJ whole genome shotgun (WGS) entry which is preliminary data.</text>
</comment>
<dbReference type="InterPro" id="IPR021109">
    <property type="entry name" value="Peptidase_aspartic_dom_sf"/>
</dbReference>
<evidence type="ECO:0008006" key="3">
    <source>
        <dbReference type="Google" id="ProtNLM"/>
    </source>
</evidence>
<dbReference type="Proteomes" id="UP000550136">
    <property type="component" value="Unassembled WGS sequence"/>
</dbReference>
<name>A0A7Y2KL72_SPHPI</name>
<proteinExistence type="predicted"/>
<reference evidence="1 2" key="1">
    <citation type="submission" date="2020-05" db="EMBL/GenBank/DDBJ databases">
        <title>Draft Genome Sequences of Sphingomonas sp. Isolated from the International Space Station.</title>
        <authorList>
            <person name="Bijlani S."/>
            <person name="Singh N.K."/>
            <person name="Mason C.E."/>
            <person name="Wang C.C."/>
            <person name="Venkateswaran K."/>
        </authorList>
    </citation>
    <scope>NUCLEOTIDE SEQUENCE [LARGE SCALE GENOMIC DNA]</scope>
    <source>
        <strain evidence="1 2">FKI-L5-BR-P1</strain>
    </source>
</reference>
<dbReference type="GO" id="GO:0006508">
    <property type="term" value="P:proteolysis"/>
    <property type="evidence" value="ECO:0007669"/>
    <property type="project" value="InterPro"/>
</dbReference>
<dbReference type="GO" id="GO:0004190">
    <property type="term" value="F:aspartic-type endopeptidase activity"/>
    <property type="evidence" value="ECO:0007669"/>
    <property type="project" value="InterPro"/>
</dbReference>
<organism evidence="1 2">
    <name type="scientific">Sphingomonas paucimobilis</name>
    <name type="common">Pseudomonas paucimobilis</name>
    <dbReference type="NCBI Taxonomy" id="13689"/>
    <lineage>
        <taxon>Bacteria</taxon>
        <taxon>Pseudomonadati</taxon>
        <taxon>Pseudomonadota</taxon>
        <taxon>Alphaproteobacteria</taxon>
        <taxon>Sphingomonadales</taxon>
        <taxon>Sphingomonadaceae</taxon>
        <taxon>Sphingomonas</taxon>
    </lineage>
</organism>
<dbReference type="RefSeq" id="WP_016509459.1">
    <property type="nucleotide sequence ID" value="NZ_JABEOU010000004.1"/>
</dbReference>
<evidence type="ECO:0000313" key="1">
    <source>
        <dbReference type="EMBL" id="NNG56009.1"/>
    </source>
</evidence>
<accession>A0A7Y2KL72</accession>